<evidence type="ECO:0000313" key="2">
    <source>
        <dbReference type="EMBL" id="ROR54545.1"/>
    </source>
</evidence>
<proteinExistence type="predicted"/>
<organism evidence="2 3">
    <name type="scientific">Luteococcus japonicus</name>
    <dbReference type="NCBI Taxonomy" id="33984"/>
    <lineage>
        <taxon>Bacteria</taxon>
        <taxon>Bacillati</taxon>
        <taxon>Actinomycetota</taxon>
        <taxon>Actinomycetes</taxon>
        <taxon>Propionibacteriales</taxon>
        <taxon>Propionibacteriaceae</taxon>
        <taxon>Luteococcus</taxon>
    </lineage>
</organism>
<dbReference type="Proteomes" id="UP000275749">
    <property type="component" value="Unassembled WGS sequence"/>
</dbReference>
<dbReference type="SUPFAM" id="SSF102462">
    <property type="entry name" value="Peptidyl-tRNA hydrolase II"/>
    <property type="match status" value="1"/>
</dbReference>
<dbReference type="AlphaFoldDB" id="A0A3N1ZUK7"/>
<dbReference type="InterPro" id="IPR023476">
    <property type="entry name" value="Pep_tRNA_hydro_II_dom_sf"/>
</dbReference>
<evidence type="ECO:0000256" key="1">
    <source>
        <dbReference type="SAM" id="MobiDB-lite"/>
    </source>
</evidence>
<dbReference type="EMBL" id="RKHG01000001">
    <property type="protein sequence ID" value="ROR54545.1"/>
    <property type="molecule type" value="Genomic_DNA"/>
</dbReference>
<protein>
    <submittedName>
        <fullName evidence="2">Uncharacterized protein</fullName>
    </submittedName>
</protein>
<evidence type="ECO:0000313" key="3">
    <source>
        <dbReference type="Proteomes" id="UP000275749"/>
    </source>
</evidence>
<feature type="region of interest" description="Disordered" evidence="1">
    <location>
        <begin position="228"/>
        <end position="269"/>
    </location>
</feature>
<comment type="caution">
    <text evidence="2">The sequence shown here is derived from an EMBL/GenBank/DDBJ whole genome shotgun (WGS) entry which is preliminary data.</text>
</comment>
<gene>
    <name evidence="2" type="ORF">EDD41_1767</name>
</gene>
<accession>A0A3N1ZUK7</accession>
<sequence length="269" mass="29074">MDSPQPDASPIDGHLDDEIPWAMQFAIRYDKKRPASHVDTCEAVARAAVALISSPEALEGEWRQAVDFWRDGRIRKLVRRARGQTRWAEVQTVPGVTVEQGGGAPDGEPGDEGVAGARAFVPAPVRPLGPVLKKLQVEGTELPDLHPSRTEGAVVTVGVSPHITMTTGKAAAQCAHAAQLAWEAMDEPTRQAWQADYFRLRVEVVDAERWASNPGRVQVVDAGFTELDGPTETTRAWWGGPQSSDSTRQETTRSEPVCSTVIPAASGAR</sequence>
<name>A0A3N1ZUK7_9ACTN</name>
<dbReference type="Gene3D" id="3.40.1490.10">
    <property type="entry name" value="Bit1"/>
    <property type="match status" value="1"/>
</dbReference>
<reference evidence="2 3" key="1">
    <citation type="submission" date="2018-11" db="EMBL/GenBank/DDBJ databases">
        <title>Sequencing the genomes of 1000 actinobacteria strains.</title>
        <authorList>
            <person name="Klenk H.-P."/>
        </authorList>
    </citation>
    <scope>NUCLEOTIDE SEQUENCE [LARGE SCALE GENOMIC DNA]</scope>
    <source>
        <strain evidence="2 3">DSM 10546</strain>
    </source>
</reference>